<keyword evidence="3" id="KW-1185">Reference proteome</keyword>
<evidence type="ECO:0000313" key="2">
    <source>
        <dbReference type="EMBL" id="MBK6006791.1"/>
    </source>
</evidence>
<dbReference type="RefSeq" id="WP_201170945.1">
    <property type="nucleotide sequence ID" value="NZ_JAEPWM010000004.1"/>
</dbReference>
<sequence length="169" mass="17586">MPNQEQSRDGMPRKDQDRPSPDVGRSATEGQASARGTGISPDLQEPRTIARPMAGDEKGMPMADESPADQDYRGDGPAKIGVTSDNQPDLVAPSGVNERDHGAADDKPMGGGALNFDDGTDEIHPRGKVTGAGGTWNDKNPSDAGELGAPGPGMSDRNGPSDPDNKRGR</sequence>
<dbReference type="Proteomes" id="UP000630528">
    <property type="component" value="Unassembled WGS sequence"/>
</dbReference>
<dbReference type="EMBL" id="JAEPWM010000004">
    <property type="protein sequence ID" value="MBK6006791.1"/>
    <property type="molecule type" value="Genomic_DNA"/>
</dbReference>
<evidence type="ECO:0000256" key="1">
    <source>
        <dbReference type="SAM" id="MobiDB-lite"/>
    </source>
</evidence>
<accession>A0A934TSJ6</accession>
<name>A0A934TSJ6_9BURK</name>
<evidence type="ECO:0000313" key="3">
    <source>
        <dbReference type="Proteomes" id="UP000630528"/>
    </source>
</evidence>
<reference evidence="2" key="1">
    <citation type="journal article" date="2012" name="J. Microbiol. Biotechnol.">
        <title>Ramlibacter ginsenosidimutans sp. nov., with ginsenoside-converting activity.</title>
        <authorList>
            <person name="Wang L."/>
            <person name="An D.S."/>
            <person name="Kim S.G."/>
            <person name="Jin F.X."/>
            <person name="Kim S.C."/>
            <person name="Lee S.T."/>
            <person name="Im W.T."/>
        </authorList>
    </citation>
    <scope>NUCLEOTIDE SEQUENCE</scope>
    <source>
        <strain evidence="2">KACC 17527</strain>
    </source>
</reference>
<dbReference type="AlphaFoldDB" id="A0A934TSJ6"/>
<feature type="region of interest" description="Disordered" evidence="1">
    <location>
        <begin position="1"/>
        <end position="169"/>
    </location>
</feature>
<protein>
    <submittedName>
        <fullName evidence="2">Uncharacterized protein</fullName>
    </submittedName>
</protein>
<feature type="compositionally biased region" description="Basic and acidic residues" evidence="1">
    <location>
        <begin position="97"/>
        <end position="108"/>
    </location>
</feature>
<comment type="caution">
    <text evidence="2">The sequence shown here is derived from an EMBL/GenBank/DDBJ whole genome shotgun (WGS) entry which is preliminary data.</text>
</comment>
<feature type="compositionally biased region" description="Basic and acidic residues" evidence="1">
    <location>
        <begin position="1"/>
        <end position="20"/>
    </location>
</feature>
<organism evidence="2 3">
    <name type="scientific">Ramlibacter ginsenosidimutans</name>
    <dbReference type="NCBI Taxonomy" id="502333"/>
    <lineage>
        <taxon>Bacteria</taxon>
        <taxon>Pseudomonadati</taxon>
        <taxon>Pseudomonadota</taxon>
        <taxon>Betaproteobacteria</taxon>
        <taxon>Burkholderiales</taxon>
        <taxon>Comamonadaceae</taxon>
        <taxon>Ramlibacter</taxon>
    </lineage>
</organism>
<reference evidence="2" key="2">
    <citation type="submission" date="2021-01" db="EMBL/GenBank/DDBJ databases">
        <authorList>
            <person name="Kang M."/>
        </authorList>
    </citation>
    <scope>NUCLEOTIDE SEQUENCE</scope>
    <source>
        <strain evidence="2">KACC 17527</strain>
    </source>
</reference>
<gene>
    <name evidence="2" type="ORF">JJB11_11880</name>
</gene>
<proteinExistence type="predicted"/>